<dbReference type="EMBL" id="EZ000268">
    <property type="protein sequence ID" value="ACG76251.1"/>
    <property type="molecule type" value="mRNA"/>
</dbReference>
<protein>
    <submittedName>
        <fullName evidence="2">Putative secreted salivary protein</fullName>
    </submittedName>
</protein>
<accession>B5M783</accession>
<feature type="chain" id="PRO_5002836671" evidence="1">
    <location>
        <begin position="22"/>
        <end position="103"/>
    </location>
</feature>
<proteinExistence type="evidence at transcript level"/>
<evidence type="ECO:0000256" key="1">
    <source>
        <dbReference type="SAM" id="SignalP"/>
    </source>
</evidence>
<sequence length="103" mass="11958">MSKITKFLLLAVALTAHIALCEEKKNVSSLEFVNGTCRFLGRTIKHGGYEYPSDICEKWKCNAKTRRLIVTGCYIPQRYGSCFHLTREGIYWPRCCNFYQTYC</sequence>
<name>B5M783_AMBAM</name>
<evidence type="ECO:0000313" key="2">
    <source>
        <dbReference type="EMBL" id="ACG76251.1"/>
    </source>
</evidence>
<reference evidence="2" key="1">
    <citation type="journal article" date="2009" name="Insect Mol. Biol.">
        <title>Transcriptome analysis of the salivary glands of the female tick Amblyomma americanum (Acari: Ixodidae).</title>
        <authorList>
            <person name="Aljamali M.N."/>
            <person name="Hern L."/>
            <person name="Kupfer D."/>
            <person name="Downard S."/>
            <person name="So S."/>
            <person name="Roe B.A."/>
            <person name="Sauer J.R."/>
            <person name="Essenberg R.C."/>
        </authorList>
    </citation>
    <scope>NUCLEOTIDE SEQUENCE</scope>
    <source>
        <tissue evidence="2">Salivary gland</tissue>
    </source>
</reference>
<dbReference type="AlphaFoldDB" id="B5M783"/>
<keyword evidence="1" id="KW-0732">Signal</keyword>
<feature type="signal peptide" evidence="1">
    <location>
        <begin position="1"/>
        <end position="21"/>
    </location>
</feature>
<organism evidence="2">
    <name type="scientific">Amblyomma americanum</name>
    <name type="common">Lone star tick</name>
    <dbReference type="NCBI Taxonomy" id="6943"/>
    <lineage>
        <taxon>Eukaryota</taxon>
        <taxon>Metazoa</taxon>
        <taxon>Ecdysozoa</taxon>
        <taxon>Arthropoda</taxon>
        <taxon>Chelicerata</taxon>
        <taxon>Arachnida</taxon>
        <taxon>Acari</taxon>
        <taxon>Parasitiformes</taxon>
        <taxon>Ixodida</taxon>
        <taxon>Ixodoidea</taxon>
        <taxon>Ixodidae</taxon>
        <taxon>Amblyomminae</taxon>
        <taxon>Amblyomma</taxon>
    </lineage>
</organism>